<name>A0A2S9YKK1_9BACT</name>
<dbReference type="SUPFAM" id="SSF69318">
    <property type="entry name" value="Integrin alpha N-terminal domain"/>
    <property type="match status" value="1"/>
</dbReference>
<comment type="caution">
    <text evidence="1">The sequence shown here is derived from an EMBL/GenBank/DDBJ whole genome shotgun (WGS) entry which is preliminary data.</text>
</comment>
<reference evidence="1 2" key="1">
    <citation type="submission" date="2018-03" db="EMBL/GenBank/DDBJ databases">
        <title>Draft Genome Sequences of the Obligatory Marine Myxobacteria Enhygromyxa salina SWB007.</title>
        <authorList>
            <person name="Poehlein A."/>
            <person name="Moghaddam J.A."/>
            <person name="Harms H."/>
            <person name="Alanjari M."/>
            <person name="Koenig G.M."/>
            <person name="Daniel R."/>
            <person name="Schaeberle T.F."/>
        </authorList>
    </citation>
    <scope>NUCLEOTIDE SEQUENCE [LARGE SCALE GENOMIC DNA]</scope>
    <source>
        <strain evidence="1 2">SWB007</strain>
    </source>
</reference>
<gene>
    <name evidence="1" type="ORF">ENSA7_44720</name>
</gene>
<accession>A0A2S9YKK1</accession>
<dbReference type="InterPro" id="IPR028994">
    <property type="entry name" value="Integrin_alpha_N"/>
</dbReference>
<sequence>MLDTAHLWHAGEVRDEFDPRPWNLFAGATLVLAGCGDRVVGGDDGVTVTTNTQPETSSNTITDTITDTGEDPECITDSDCPTGYYCYDQVCDYVRHHDGSFDLYEYECFDNSECDELELCYFNYCQSTEVAATYVTNITQPAPLPIPGQALSLSFADVDGDGVDELVVATMSELHVFENDVDMPTTSPRVEDSSSIDAMVGGQLDMNVGEDVLLHYEGVQSLHSSDGTSSFLAPSVTPSQIGIAAGMLASDFDQQPPDEVLMWGSSGARVEGGIGAFTLTDSAEVSSAVAGLSGFTVTYSDRTIEFFELFGASGWIGSVAGALPHALFASIGQLELSASRIESNDGTWSLFQLWDPMRPIAPEQAFGFAGEVSVMRRGDFDGDGTSDIAIIADDGLWLHFAALEGVGELYATLDTGRSPAVALSVGDHDGDGDDELAVLLADATVLIFDGELP</sequence>
<dbReference type="RefSeq" id="WP_106091405.1">
    <property type="nucleotide sequence ID" value="NZ_PVNL01000092.1"/>
</dbReference>
<organism evidence="1 2">
    <name type="scientific">Enhygromyxa salina</name>
    <dbReference type="NCBI Taxonomy" id="215803"/>
    <lineage>
        <taxon>Bacteria</taxon>
        <taxon>Pseudomonadati</taxon>
        <taxon>Myxococcota</taxon>
        <taxon>Polyangia</taxon>
        <taxon>Nannocystales</taxon>
        <taxon>Nannocystaceae</taxon>
        <taxon>Enhygromyxa</taxon>
    </lineage>
</organism>
<evidence type="ECO:0000313" key="2">
    <source>
        <dbReference type="Proteomes" id="UP000238823"/>
    </source>
</evidence>
<dbReference type="AlphaFoldDB" id="A0A2S9YKK1"/>
<dbReference type="Proteomes" id="UP000238823">
    <property type="component" value="Unassembled WGS sequence"/>
</dbReference>
<evidence type="ECO:0000313" key="1">
    <source>
        <dbReference type="EMBL" id="PRQ05582.1"/>
    </source>
</evidence>
<protein>
    <submittedName>
        <fullName evidence="1">FG-GAP repeat protein</fullName>
    </submittedName>
</protein>
<dbReference type="EMBL" id="PVNL01000092">
    <property type="protein sequence ID" value="PRQ05582.1"/>
    <property type="molecule type" value="Genomic_DNA"/>
</dbReference>
<proteinExistence type="predicted"/>
<dbReference type="OrthoDB" id="9813582at2"/>